<dbReference type="EMBL" id="BOON01000001">
    <property type="protein sequence ID" value="GII20404.1"/>
    <property type="molecule type" value="Genomic_DNA"/>
</dbReference>
<comment type="caution">
    <text evidence="2">The sequence shown here is derived from an EMBL/GenBank/DDBJ whole genome shotgun (WGS) entry which is preliminary data.</text>
</comment>
<feature type="transmembrane region" description="Helical" evidence="1">
    <location>
        <begin position="34"/>
        <end position="52"/>
    </location>
</feature>
<evidence type="ECO:0000313" key="3">
    <source>
        <dbReference type="Proteomes" id="UP000599074"/>
    </source>
</evidence>
<evidence type="ECO:0000313" key="2">
    <source>
        <dbReference type="EMBL" id="GII20404.1"/>
    </source>
</evidence>
<protein>
    <submittedName>
        <fullName evidence="2">Uncharacterized protein</fullName>
    </submittedName>
</protein>
<dbReference type="AlphaFoldDB" id="A0A8J3WYQ4"/>
<keyword evidence="3" id="KW-1185">Reference proteome</keyword>
<gene>
    <name evidence="2" type="ORF">Pme01_00010</name>
</gene>
<feature type="transmembrane region" description="Helical" evidence="1">
    <location>
        <begin position="7"/>
        <end position="28"/>
    </location>
</feature>
<accession>A0A8J3WYQ4</accession>
<dbReference type="Pfam" id="PF17260">
    <property type="entry name" value="DUF5326"/>
    <property type="match status" value="1"/>
</dbReference>
<keyword evidence="1" id="KW-0472">Membrane</keyword>
<reference evidence="2" key="1">
    <citation type="submission" date="2021-01" db="EMBL/GenBank/DDBJ databases">
        <title>Whole genome shotgun sequence of Planosporangium mesophilum NBRC 109066.</title>
        <authorList>
            <person name="Komaki H."/>
            <person name="Tamura T."/>
        </authorList>
    </citation>
    <scope>NUCLEOTIDE SEQUENCE</scope>
    <source>
        <strain evidence="2">NBRC 109066</strain>
    </source>
</reference>
<proteinExistence type="predicted"/>
<dbReference type="RefSeq" id="WP_168113283.1">
    <property type="nucleotide sequence ID" value="NZ_BOON01000001.1"/>
</dbReference>
<keyword evidence="1" id="KW-1133">Transmembrane helix</keyword>
<organism evidence="2 3">
    <name type="scientific">Planosporangium mesophilum</name>
    <dbReference type="NCBI Taxonomy" id="689768"/>
    <lineage>
        <taxon>Bacteria</taxon>
        <taxon>Bacillati</taxon>
        <taxon>Actinomycetota</taxon>
        <taxon>Actinomycetes</taxon>
        <taxon>Micromonosporales</taxon>
        <taxon>Micromonosporaceae</taxon>
        <taxon>Planosporangium</taxon>
    </lineage>
</organism>
<dbReference type="InterPro" id="IPR020246">
    <property type="entry name" value="Uncharacterised_SCO3924"/>
</dbReference>
<dbReference type="Proteomes" id="UP000599074">
    <property type="component" value="Unassembled WGS sequence"/>
</dbReference>
<keyword evidence="1" id="KW-0812">Transmembrane</keyword>
<evidence type="ECO:0000256" key="1">
    <source>
        <dbReference type="SAM" id="Phobius"/>
    </source>
</evidence>
<name>A0A8J3WYQ4_9ACTN</name>
<sequence>MNTARLLAWLVLPVVALVALGTLAIWLLKALFGLVFYLIAGALVVGGGLYLYRRVKRSVEPGSRNRRRIEAASETYRMRNR</sequence>